<keyword evidence="1" id="KW-0479">Metal-binding</keyword>
<dbReference type="GO" id="GO:0005634">
    <property type="term" value="C:nucleus"/>
    <property type="evidence" value="ECO:0007669"/>
    <property type="project" value="TreeGrafter"/>
</dbReference>
<feature type="domain" description="RING-type" evidence="6">
    <location>
        <begin position="136"/>
        <end position="177"/>
    </location>
</feature>
<dbReference type="PANTHER" id="PTHR14134:SF2">
    <property type="entry name" value="E3 UBIQUITIN-PROTEIN LIGASE RAD18"/>
    <property type="match status" value="1"/>
</dbReference>
<sequence length="288" mass="31458">MSTTANGLDEFDILPDPFANDDLDWNQLLSAPVAAQAPSSPDYFPNDSLDESFLAELDVLENINVSSSAPTVPQSTMPLSGIGQKRARATIEPGILTPSRKANSPSSSPSGSRRKRKKGVDVPRLILAGFEEELTCPICCDIFVATHLLSPCGHSFCGDCAWQWVTKNRKTACPVCRGPLACPSMIPNISMDKTVDTHIGMLTQGHNGEAGWRTGGKMLAEFRQRQKKWKDGAAERNKIVSAVAVAVQPRIWVVVSDDDAFEADEDEDDEDEEEQNDIAFEDFDEDAD</sequence>
<evidence type="ECO:0000256" key="2">
    <source>
        <dbReference type="ARBA" id="ARBA00022771"/>
    </source>
</evidence>
<reference evidence="7" key="1">
    <citation type="submission" date="2023-03" db="EMBL/GenBank/DDBJ databases">
        <title>Massive genome expansion in bonnet fungi (Mycena s.s.) driven by repeated elements and novel gene families across ecological guilds.</title>
        <authorList>
            <consortium name="Lawrence Berkeley National Laboratory"/>
            <person name="Harder C.B."/>
            <person name="Miyauchi S."/>
            <person name="Viragh M."/>
            <person name="Kuo A."/>
            <person name="Thoen E."/>
            <person name="Andreopoulos B."/>
            <person name="Lu D."/>
            <person name="Skrede I."/>
            <person name="Drula E."/>
            <person name="Henrissat B."/>
            <person name="Morin E."/>
            <person name="Kohler A."/>
            <person name="Barry K."/>
            <person name="LaButti K."/>
            <person name="Morin E."/>
            <person name="Salamov A."/>
            <person name="Lipzen A."/>
            <person name="Mereny Z."/>
            <person name="Hegedus B."/>
            <person name="Baldrian P."/>
            <person name="Stursova M."/>
            <person name="Weitz H."/>
            <person name="Taylor A."/>
            <person name="Grigoriev I.V."/>
            <person name="Nagy L.G."/>
            <person name="Martin F."/>
            <person name="Kauserud H."/>
        </authorList>
    </citation>
    <scope>NUCLEOTIDE SEQUENCE</scope>
    <source>
        <strain evidence="7">CBHHK200</strain>
    </source>
</reference>
<gene>
    <name evidence="7" type="ORF">C8F04DRAFT_1076419</name>
</gene>
<dbReference type="SMART" id="SM00184">
    <property type="entry name" value="RING"/>
    <property type="match status" value="1"/>
</dbReference>
<dbReference type="GO" id="GO:0097505">
    <property type="term" value="C:Rad6-Rad18 complex"/>
    <property type="evidence" value="ECO:0007669"/>
    <property type="project" value="TreeGrafter"/>
</dbReference>
<name>A0AAD6TC14_9AGAR</name>
<evidence type="ECO:0000256" key="5">
    <source>
        <dbReference type="SAM" id="MobiDB-lite"/>
    </source>
</evidence>
<dbReference type="AlphaFoldDB" id="A0AAD6TC14"/>
<dbReference type="GO" id="GO:0008270">
    <property type="term" value="F:zinc ion binding"/>
    <property type="evidence" value="ECO:0007669"/>
    <property type="project" value="UniProtKB-KW"/>
</dbReference>
<feature type="region of interest" description="Disordered" evidence="5">
    <location>
        <begin position="93"/>
        <end position="118"/>
    </location>
</feature>
<evidence type="ECO:0000256" key="4">
    <source>
        <dbReference type="PROSITE-ProRule" id="PRU00175"/>
    </source>
</evidence>
<keyword evidence="3" id="KW-0862">Zinc</keyword>
<dbReference type="Gene3D" id="3.30.40.10">
    <property type="entry name" value="Zinc/RING finger domain, C3HC4 (zinc finger)"/>
    <property type="match status" value="1"/>
</dbReference>
<dbReference type="GO" id="GO:0061630">
    <property type="term" value="F:ubiquitin protein ligase activity"/>
    <property type="evidence" value="ECO:0007669"/>
    <property type="project" value="InterPro"/>
</dbReference>
<dbReference type="PROSITE" id="PS50089">
    <property type="entry name" value="ZF_RING_2"/>
    <property type="match status" value="1"/>
</dbReference>
<dbReference type="Pfam" id="PF00097">
    <property type="entry name" value="zf-C3HC4"/>
    <property type="match status" value="1"/>
</dbReference>
<accession>A0AAD6TC14</accession>
<evidence type="ECO:0000259" key="6">
    <source>
        <dbReference type="PROSITE" id="PS50089"/>
    </source>
</evidence>
<dbReference type="InterPro" id="IPR017907">
    <property type="entry name" value="Znf_RING_CS"/>
</dbReference>
<dbReference type="SUPFAM" id="SSF57850">
    <property type="entry name" value="RING/U-box"/>
    <property type="match status" value="1"/>
</dbReference>
<protein>
    <recommendedName>
        <fullName evidence="6">RING-type domain-containing protein</fullName>
    </recommendedName>
</protein>
<dbReference type="InterPro" id="IPR018957">
    <property type="entry name" value="Znf_C3HC4_RING-type"/>
</dbReference>
<organism evidence="7 8">
    <name type="scientific">Mycena alexandri</name>
    <dbReference type="NCBI Taxonomy" id="1745969"/>
    <lineage>
        <taxon>Eukaryota</taxon>
        <taxon>Fungi</taxon>
        <taxon>Dikarya</taxon>
        <taxon>Basidiomycota</taxon>
        <taxon>Agaricomycotina</taxon>
        <taxon>Agaricomycetes</taxon>
        <taxon>Agaricomycetidae</taxon>
        <taxon>Agaricales</taxon>
        <taxon>Marasmiineae</taxon>
        <taxon>Mycenaceae</taxon>
        <taxon>Mycena</taxon>
    </lineage>
</organism>
<dbReference type="InterPro" id="IPR039577">
    <property type="entry name" value="Rad18"/>
</dbReference>
<dbReference type="GO" id="GO:0003697">
    <property type="term" value="F:single-stranded DNA binding"/>
    <property type="evidence" value="ECO:0007669"/>
    <property type="project" value="InterPro"/>
</dbReference>
<evidence type="ECO:0000313" key="8">
    <source>
        <dbReference type="Proteomes" id="UP001218188"/>
    </source>
</evidence>
<keyword evidence="8" id="KW-1185">Reference proteome</keyword>
<dbReference type="GO" id="GO:0006513">
    <property type="term" value="P:protein monoubiquitination"/>
    <property type="evidence" value="ECO:0007669"/>
    <property type="project" value="InterPro"/>
</dbReference>
<proteinExistence type="predicted"/>
<feature type="compositionally biased region" description="Low complexity" evidence="5">
    <location>
        <begin position="98"/>
        <end position="111"/>
    </location>
</feature>
<dbReference type="GO" id="GO:0006301">
    <property type="term" value="P:DNA damage tolerance"/>
    <property type="evidence" value="ECO:0007669"/>
    <property type="project" value="InterPro"/>
</dbReference>
<dbReference type="InterPro" id="IPR013083">
    <property type="entry name" value="Znf_RING/FYVE/PHD"/>
</dbReference>
<dbReference type="Proteomes" id="UP001218188">
    <property type="component" value="Unassembled WGS sequence"/>
</dbReference>
<comment type="caution">
    <text evidence="7">The sequence shown here is derived from an EMBL/GenBank/DDBJ whole genome shotgun (WGS) entry which is preliminary data.</text>
</comment>
<keyword evidence="2 4" id="KW-0863">Zinc-finger</keyword>
<dbReference type="InterPro" id="IPR001841">
    <property type="entry name" value="Znf_RING"/>
</dbReference>
<feature type="region of interest" description="Disordered" evidence="5">
    <location>
        <begin position="257"/>
        <end position="288"/>
    </location>
</feature>
<dbReference type="PANTHER" id="PTHR14134">
    <property type="entry name" value="E3 UBIQUITIN-PROTEIN LIGASE RAD18"/>
    <property type="match status" value="1"/>
</dbReference>
<dbReference type="PROSITE" id="PS00518">
    <property type="entry name" value="ZF_RING_1"/>
    <property type="match status" value="1"/>
</dbReference>
<evidence type="ECO:0000256" key="1">
    <source>
        <dbReference type="ARBA" id="ARBA00022723"/>
    </source>
</evidence>
<evidence type="ECO:0000313" key="7">
    <source>
        <dbReference type="EMBL" id="KAJ7042585.1"/>
    </source>
</evidence>
<dbReference type="EMBL" id="JARJCM010000012">
    <property type="protein sequence ID" value="KAJ7042585.1"/>
    <property type="molecule type" value="Genomic_DNA"/>
</dbReference>
<evidence type="ECO:0000256" key="3">
    <source>
        <dbReference type="ARBA" id="ARBA00022833"/>
    </source>
</evidence>